<dbReference type="Proteomes" id="UP000887116">
    <property type="component" value="Unassembled WGS sequence"/>
</dbReference>
<name>A0A8X6LKL1_TRICU</name>
<protein>
    <submittedName>
        <fullName evidence="2">Uncharacterized protein</fullName>
    </submittedName>
</protein>
<organism evidence="2 3">
    <name type="scientific">Trichonephila clavata</name>
    <name type="common">Joro spider</name>
    <name type="synonym">Nephila clavata</name>
    <dbReference type="NCBI Taxonomy" id="2740835"/>
    <lineage>
        <taxon>Eukaryota</taxon>
        <taxon>Metazoa</taxon>
        <taxon>Ecdysozoa</taxon>
        <taxon>Arthropoda</taxon>
        <taxon>Chelicerata</taxon>
        <taxon>Arachnida</taxon>
        <taxon>Araneae</taxon>
        <taxon>Araneomorphae</taxon>
        <taxon>Entelegynae</taxon>
        <taxon>Araneoidea</taxon>
        <taxon>Nephilidae</taxon>
        <taxon>Trichonephila</taxon>
    </lineage>
</organism>
<accession>A0A8X6LKL1</accession>
<dbReference type="AlphaFoldDB" id="A0A8X6LKL1"/>
<comment type="caution">
    <text evidence="2">The sequence shown here is derived from an EMBL/GenBank/DDBJ whole genome shotgun (WGS) entry which is preliminary data.</text>
</comment>
<sequence length="84" mass="8773">MSPSADIPCFDRPGGVYHQSHEGLSPHTPSTASSSRHSALESRLDPCSSASVSSSVDDEAPASTAGLSESGKEKLFRSTPKIEK</sequence>
<reference evidence="2" key="1">
    <citation type="submission" date="2020-07" db="EMBL/GenBank/DDBJ databases">
        <title>Multicomponent nature underlies the extraordinary mechanical properties of spider dragline silk.</title>
        <authorList>
            <person name="Kono N."/>
            <person name="Nakamura H."/>
            <person name="Mori M."/>
            <person name="Yoshida Y."/>
            <person name="Ohtoshi R."/>
            <person name="Malay A.D."/>
            <person name="Moran D.A.P."/>
            <person name="Tomita M."/>
            <person name="Numata K."/>
            <person name="Arakawa K."/>
        </authorList>
    </citation>
    <scope>NUCLEOTIDE SEQUENCE</scope>
</reference>
<evidence type="ECO:0000313" key="2">
    <source>
        <dbReference type="EMBL" id="GFR10824.1"/>
    </source>
</evidence>
<gene>
    <name evidence="2" type="ORF">TNCT_698641</name>
</gene>
<proteinExistence type="predicted"/>
<feature type="compositionally biased region" description="Low complexity" evidence="1">
    <location>
        <begin position="45"/>
        <end position="55"/>
    </location>
</feature>
<dbReference type="EMBL" id="BMAO01016740">
    <property type="protein sequence ID" value="GFR10824.1"/>
    <property type="molecule type" value="Genomic_DNA"/>
</dbReference>
<evidence type="ECO:0000313" key="3">
    <source>
        <dbReference type="Proteomes" id="UP000887116"/>
    </source>
</evidence>
<feature type="compositionally biased region" description="Basic and acidic residues" evidence="1">
    <location>
        <begin position="70"/>
        <end position="84"/>
    </location>
</feature>
<feature type="region of interest" description="Disordered" evidence="1">
    <location>
        <begin position="1"/>
        <end position="84"/>
    </location>
</feature>
<feature type="compositionally biased region" description="Polar residues" evidence="1">
    <location>
        <begin position="27"/>
        <end position="37"/>
    </location>
</feature>
<keyword evidence="3" id="KW-1185">Reference proteome</keyword>
<evidence type="ECO:0000256" key="1">
    <source>
        <dbReference type="SAM" id="MobiDB-lite"/>
    </source>
</evidence>